<feature type="non-terminal residue" evidence="1">
    <location>
        <position position="1"/>
    </location>
</feature>
<evidence type="ECO:0000313" key="1">
    <source>
        <dbReference type="EMBL" id="KAI3358997.1"/>
    </source>
</evidence>
<proteinExistence type="predicted"/>
<protein>
    <submittedName>
        <fullName evidence="1">Uncharacterized protein</fullName>
    </submittedName>
</protein>
<comment type="caution">
    <text evidence="1">The sequence shown here is derived from an EMBL/GenBank/DDBJ whole genome shotgun (WGS) entry which is preliminary data.</text>
</comment>
<sequence>RRRQLKKRANKLEIAKMVTSLLKEKAQDPGGARSSPCPSDHSEASQPGPPPAVLHVTPPSARQHVALPPAPHTPQLRSRTPLASLPAATCGSALCAVSIYSSAYILLFLQQRRAPPQLCLNHRRLMCFHSAPHPTASFFESGKESDFALLRMALDNLLSSHLHLSEQYKYQVLLGHLKLPSALHLAKAYMHDPRPYTMAMQALQDKYGQPRQLVQGELGAILNAPALKFGDDARHLMRSPCPSKL</sequence>
<accession>A0ACB8VTS1</accession>
<gene>
    <name evidence="1" type="ORF">L3Q82_015384</name>
</gene>
<dbReference type="Proteomes" id="UP000831701">
    <property type="component" value="Chromosome 18"/>
</dbReference>
<evidence type="ECO:0000313" key="2">
    <source>
        <dbReference type="Proteomes" id="UP000831701"/>
    </source>
</evidence>
<name>A0ACB8VTS1_9TELE</name>
<reference evidence="1" key="1">
    <citation type="submission" date="2022-04" db="EMBL/GenBank/DDBJ databases">
        <title>Jade perch genome.</title>
        <authorList>
            <person name="Chao B."/>
        </authorList>
    </citation>
    <scope>NUCLEOTIDE SEQUENCE</scope>
    <source>
        <strain evidence="1">CB-2022</strain>
    </source>
</reference>
<dbReference type="EMBL" id="CM041548">
    <property type="protein sequence ID" value="KAI3358997.1"/>
    <property type="molecule type" value="Genomic_DNA"/>
</dbReference>
<keyword evidence="2" id="KW-1185">Reference proteome</keyword>
<organism evidence="1 2">
    <name type="scientific">Scortum barcoo</name>
    <name type="common">barcoo grunter</name>
    <dbReference type="NCBI Taxonomy" id="214431"/>
    <lineage>
        <taxon>Eukaryota</taxon>
        <taxon>Metazoa</taxon>
        <taxon>Chordata</taxon>
        <taxon>Craniata</taxon>
        <taxon>Vertebrata</taxon>
        <taxon>Euteleostomi</taxon>
        <taxon>Actinopterygii</taxon>
        <taxon>Neopterygii</taxon>
        <taxon>Teleostei</taxon>
        <taxon>Neoteleostei</taxon>
        <taxon>Acanthomorphata</taxon>
        <taxon>Eupercaria</taxon>
        <taxon>Centrarchiformes</taxon>
        <taxon>Terapontoidei</taxon>
        <taxon>Terapontidae</taxon>
        <taxon>Scortum</taxon>
    </lineage>
</organism>